<dbReference type="Pfam" id="PF11927">
    <property type="entry name" value="HODM_asu-like"/>
    <property type="match status" value="1"/>
</dbReference>
<reference evidence="2" key="1">
    <citation type="journal article" date="2020" name="Stud. Mycol.">
        <title>101 Dothideomycetes genomes: a test case for predicting lifestyles and emergence of pathogens.</title>
        <authorList>
            <person name="Haridas S."/>
            <person name="Albert R."/>
            <person name="Binder M."/>
            <person name="Bloem J."/>
            <person name="Labutti K."/>
            <person name="Salamov A."/>
            <person name="Andreopoulos B."/>
            <person name="Baker S."/>
            <person name="Barry K."/>
            <person name="Bills G."/>
            <person name="Bluhm B."/>
            <person name="Cannon C."/>
            <person name="Castanera R."/>
            <person name="Culley D."/>
            <person name="Daum C."/>
            <person name="Ezra D."/>
            <person name="Gonzalez J."/>
            <person name="Henrissat B."/>
            <person name="Kuo A."/>
            <person name="Liang C."/>
            <person name="Lipzen A."/>
            <person name="Lutzoni F."/>
            <person name="Magnuson J."/>
            <person name="Mondo S."/>
            <person name="Nolan M."/>
            <person name="Ohm R."/>
            <person name="Pangilinan J."/>
            <person name="Park H.-J."/>
            <person name="Ramirez L."/>
            <person name="Alfaro M."/>
            <person name="Sun H."/>
            <person name="Tritt A."/>
            <person name="Yoshinaga Y."/>
            <person name="Zwiers L.-H."/>
            <person name="Turgeon B."/>
            <person name="Goodwin S."/>
            <person name="Spatafora J."/>
            <person name="Crous P."/>
            <person name="Grigoriev I."/>
        </authorList>
    </citation>
    <scope>NUCLEOTIDE SEQUENCE</scope>
    <source>
        <strain evidence="2">CBS 113979</strain>
    </source>
</reference>
<protein>
    <submittedName>
        <fullName evidence="2">Uncharacterized protein</fullName>
    </submittedName>
</protein>
<name>A0A6G1GTB4_9PEZI</name>
<sequence>MDLVERSEFGKPQPDRPLSPVELSEETKARIESWRGKTRESIDASPAHLPFKAEGKYHMTMGLRKFDLGDNWLVLDAFHLGSLLEIRKDILDQCKGDVIQCLPGSEEACKEVLDLVVEYLSEKHPEYMETEDFLEGWKGDLIAINNGSTGKQPLDMAARLAAEDLNILQLQDDGKHHLTASATLFPVGWVLKERIGMELQDIHKPVSLWAQKLLPSVENRISIDKPMERSAWFMQQRKPEESLRNQLLQQEAMSFDGPQLPEYFIIWRERQTFRRLPKSKAVLFTVKTNLENLVDIPIEDLAGLKHEINSWSEDTAKYKGRPDWYVTVIGYIDKTLNEGKEEDEVEVKDSSSN</sequence>
<proteinExistence type="predicted"/>
<dbReference type="Proteomes" id="UP000800041">
    <property type="component" value="Unassembled WGS sequence"/>
</dbReference>
<organism evidence="2 3">
    <name type="scientific">Aulographum hederae CBS 113979</name>
    <dbReference type="NCBI Taxonomy" id="1176131"/>
    <lineage>
        <taxon>Eukaryota</taxon>
        <taxon>Fungi</taxon>
        <taxon>Dikarya</taxon>
        <taxon>Ascomycota</taxon>
        <taxon>Pezizomycotina</taxon>
        <taxon>Dothideomycetes</taxon>
        <taxon>Pleosporomycetidae</taxon>
        <taxon>Aulographales</taxon>
        <taxon>Aulographaceae</taxon>
    </lineage>
</organism>
<keyword evidence="3" id="KW-1185">Reference proteome</keyword>
<dbReference type="EMBL" id="ML977171">
    <property type="protein sequence ID" value="KAF1984027.1"/>
    <property type="molecule type" value="Genomic_DNA"/>
</dbReference>
<dbReference type="AlphaFoldDB" id="A0A6G1GTB4"/>
<accession>A0A6G1GTB4</accession>
<evidence type="ECO:0000313" key="3">
    <source>
        <dbReference type="Proteomes" id="UP000800041"/>
    </source>
</evidence>
<gene>
    <name evidence="2" type="ORF">K402DRAFT_435520</name>
</gene>
<evidence type="ECO:0000313" key="2">
    <source>
        <dbReference type="EMBL" id="KAF1984027.1"/>
    </source>
</evidence>
<evidence type="ECO:0000256" key="1">
    <source>
        <dbReference type="SAM" id="MobiDB-lite"/>
    </source>
</evidence>
<dbReference type="OrthoDB" id="5043642at2759"/>
<feature type="region of interest" description="Disordered" evidence="1">
    <location>
        <begin position="1"/>
        <end position="26"/>
    </location>
</feature>
<dbReference type="InterPro" id="IPR021848">
    <property type="entry name" value="HODM_asu-like"/>
</dbReference>